<protein>
    <submittedName>
        <fullName evidence="5">FG-GAP repeat protein</fullName>
    </submittedName>
</protein>
<reference evidence="5 6" key="1">
    <citation type="submission" date="2018-10" db="EMBL/GenBank/DDBJ databases">
        <title>Genomic Encyclopedia of Archaeal and Bacterial Type Strains, Phase II (KMG-II): from individual species to whole genera.</title>
        <authorList>
            <person name="Goeker M."/>
        </authorList>
    </citation>
    <scope>NUCLEOTIDE SEQUENCE [LARGE SCALE GENOMIC DNA]</scope>
    <source>
        <strain evidence="5 6">DSM 25217</strain>
    </source>
</reference>
<keyword evidence="1" id="KW-0732">Signal</keyword>
<comment type="caution">
    <text evidence="5">The sequence shown here is derived from an EMBL/GenBank/DDBJ whole genome shotgun (WGS) entry which is preliminary data.</text>
</comment>
<evidence type="ECO:0000256" key="3">
    <source>
        <dbReference type="ARBA" id="ARBA00022801"/>
    </source>
</evidence>
<keyword evidence="4" id="KW-0325">Glycoprotein</keyword>
<dbReference type="GO" id="GO:0007155">
    <property type="term" value="P:cell adhesion"/>
    <property type="evidence" value="ECO:0007669"/>
    <property type="project" value="InterPro"/>
</dbReference>
<dbReference type="SUPFAM" id="SSF69318">
    <property type="entry name" value="Integrin alpha N-terminal domain"/>
    <property type="match status" value="1"/>
</dbReference>
<dbReference type="GO" id="GO:0008305">
    <property type="term" value="C:integrin complex"/>
    <property type="evidence" value="ECO:0007669"/>
    <property type="project" value="InterPro"/>
</dbReference>
<dbReference type="PRINTS" id="PR01185">
    <property type="entry name" value="INTEGRINA"/>
</dbReference>
<dbReference type="Proteomes" id="UP000271227">
    <property type="component" value="Unassembled WGS sequence"/>
</dbReference>
<dbReference type="InterPro" id="IPR013519">
    <property type="entry name" value="Int_alpha_beta-p"/>
</dbReference>
<proteinExistence type="predicted"/>
<dbReference type="EMBL" id="REFR01000009">
    <property type="protein sequence ID" value="RMB12233.1"/>
    <property type="molecule type" value="Genomic_DNA"/>
</dbReference>
<dbReference type="InterPro" id="IPR028994">
    <property type="entry name" value="Integrin_alpha_N"/>
</dbReference>
<dbReference type="PRINTS" id="PR00313">
    <property type="entry name" value="CABNDNGRPT"/>
</dbReference>
<name>A0A3M0D7J0_9PROT</name>
<dbReference type="PANTHER" id="PTHR23221:SF7">
    <property type="entry name" value="PHOSPHATIDYLINOSITOL-GLYCAN-SPECIFIC PHOSPHOLIPASE D"/>
    <property type="match status" value="1"/>
</dbReference>
<evidence type="ECO:0000256" key="4">
    <source>
        <dbReference type="ARBA" id="ARBA00023180"/>
    </source>
</evidence>
<dbReference type="InterPro" id="IPR018511">
    <property type="entry name" value="Hemolysin-typ_Ca-bd_CS"/>
</dbReference>
<keyword evidence="3" id="KW-0378">Hydrolase</keyword>
<dbReference type="InterPro" id="IPR011049">
    <property type="entry name" value="Serralysin-like_metalloprot_C"/>
</dbReference>
<dbReference type="PROSITE" id="PS51470">
    <property type="entry name" value="FG_GAP"/>
    <property type="match status" value="3"/>
</dbReference>
<dbReference type="InterPro" id="IPR000413">
    <property type="entry name" value="Integrin_alpha"/>
</dbReference>
<dbReference type="InterPro" id="IPR013517">
    <property type="entry name" value="FG-GAP"/>
</dbReference>
<dbReference type="SUPFAM" id="SSF51120">
    <property type="entry name" value="beta-Roll"/>
    <property type="match status" value="2"/>
</dbReference>
<organism evidence="5 6">
    <name type="scientific">Eilatimonas milleporae</name>
    <dbReference type="NCBI Taxonomy" id="911205"/>
    <lineage>
        <taxon>Bacteria</taxon>
        <taxon>Pseudomonadati</taxon>
        <taxon>Pseudomonadota</taxon>
        <taxon>Alphaproteobacteria</taxon>
        <taxon>Kordiimonadales</taxon>
        <taxon>Kordiimonadaceae</taxon>
        <taxon>Eilatimonas</taxon>
    </lineage>
</organism>
<dbReference type="Pfam" id="PF00353">
    <property type="entry name" value="HemolysinCabind"/>
    <property type="match status" value="3"/>
</dbReference>
<dbReference type="PANTHER" id="PTHR23221">
    <property type="entry name" value="GLYCOSYLPHOSPHATIDYLINOSITOL PHOSPHOLIPASE D"/>
    <property type="match status" value="1"/>
</dbReference>
<dbReference type="SMART" id="SM00191">
    <property type="entry name" value="Int_alpha"/>
    <property type="match status" value="7"/>
</dbReference>
<dbReference type="InterPro" id="IPR001343">
    <property type="entry name" value="Hemolysn_Ca-bd"/>
</dbReference>
<keyword evidence="6" id="KW-1185">Reference proteome</keyword>
<dbReference type="InParanoid" id="A0A3M0D7J0"/>
<evidence type="ECO:0000313" key="5">
    <source>
        <dbReference type="EMBL" id="RMB12233.1"/>
    </source>
</evidence>
<dbReference type="GO" id="GO:0005509">
    <property type="term" value="F:calcium ion binding"/>
    <property type="evidence" value="ECO:0007669"/>
    <property type="project" value="InterPro"/>
</dbReference>
<dbReference type="Gene3D" id="2.150.10.10">
    <property type="entry name" value="Serralysin-like metalloprotease, C-terminal"/>
    <property type="match status" value="3"/>
</dbReference>
<gene>
    <name evidence="5" type="ORF">BXY39_0726</name>
</gene>
<dbReference type="GO" id="GO:0016787">
    <property type="term" value="F:hydrolase activity"/>
    <property type="evidence" value="ECO:0007669"/>
    <property type="project" value="UniProtKB-KW"/>
</dbReference>
<evidence type="ECO:0000256" key="1">
    <source>
        <dbReference type="ARBA" id="ARBA00022729"/>
    </source>
</evidence>
<keyword evidence="2" id="KW-0677">Repeat</keyword>
<dbReference type="AlphaFoldDB" id="A0A3M0D7J0"/>
<dbReference type="OrthoDB" id="9342475at2"/>
<dbReference type="RefSeq" id="WP_121937421.1">
    <property type="nucleotide sequence ID" value="NZ_REFR01000009.1"/>
</dbReference>
<accession>A0A3M0D7J0</accession>
<evidence type="ECO:0000256" key="2">
    <source>
        <dbReference type="ARBA" id="ARBA00022737"/>
    </source>
</evidence>
<sequence>MPSFFNLSNLNGSNGFVLNGLNDGDNFGTAVSTAGDINGDEIDDIVIGASVADPSGRMSAGQSFVVFGHTGNFSSDLDLSDLNGNNGFVVNGINPGDFLGDAVSTAGDINNDGIDDLIIGAPLTDVDSINSAGASYVIFGKGEGFDTFIDLTALDGNNGFVINGIDEGNNAGIAVSTAGDINGDDIDDIIIGASRSLTNFPGQSYVIFGRAGGFDADFNASTLDGTTGFIINSIIGDDLAGEAVGGAGDINGDGFDDLVIGAFTTSTNENKYVGETFVVFGGSSTFSPTFDLATLNGNNGFSIQGQGRYDVLGASVSLDGDINGDGLNDLIVTAPSADAGQAYVIFGTTAGFNASLAPSDLDGNNGFVITSIDAVERFGGASATGDINGDGIDDIIVSASSADPFGNTMAGKTYIVFGQTEGFGARLDLSTLDGDAGFTINGINAYDRSGHAISIAGDINGDGFDDLIIGAPNAATGTTNAGAAYVVFGGSALAPTVSGLTAQSAAQNAATRIDLTTVSVSEHIAGNPVTLTIMASDTGAVLKAADGSNLGVTATDDGNNMVTLVGTAANITAYLDGVGNITYTGSGNTAQDTLSLQVSDGIFPTQEAITATVTLAPPPNIAPSTANGSAALDAGATYVFTTSDFAFSDADGGDFAAIRIDGLPDIGALTLLGSAVDAGQVISLSDIAVGQLVYTADARGADSSFSFRVSDGAALSSTARFSLTVTDPVPGDGSGGNDPLGPVAGSPGDDILIAGDTDDTIRGQEGNDEIRAGGGNDRIVAGLRDDGNDTLFGGNGNDTVGGGVGDDDIDGGNDNDLLFGGAGNDAIFGGDDDDTIFNGTGNDTANGGNGNDTLWGGAGDDILAGGTGSDTFIFGQTSGNDRIVDFDIGADILNLRHAPAQFQTLSDVSAAARLVIDGANGNPNLVIDIGDGQSVILAGLIPVDISDMTIVL</sequence>
<dbReference type="Pfam" id="PF01839">
    <property type="entry name" value="FG-GAP"/>
    <property type="match status" value="7"/>
</dbReference>
<evidence type="ECO:0000313" key="6">
    <source>
        <dbReference type="Proteomes" id="UP000271227"/>
    </source>
</evidence>
<dbReference type="Gene3D" id="2.130.10.130">
    <property type="entry name" value="Integrin alpha, N-terminal"/>
    <property type="match status" value="4"/>
</dbReference>
<dbReference type="PROSITE" id="PS00330">
    <property type="entry name" value="HEMOLYSIN_CALCIUM"/>
    <property type="match status" value="1"/>
</dbReference>